<organism evidence="2 3">
    <name type="scientific">Bodo saltans</name>
    <name type="common">Flagellated protozoan</name>
    <dbReference type="NCBI Taxonomy" id="75058"/>
    <lineage>
        <taxon>Eukaryota</taxon>
        <taxon>Discoba</taxon>
        <taxon>Euglenozoa</taxon>
        <taxon>Kinetoplastea</taxon>
        <taxon>Metakinetoplastina</taxon>
        <taxon>Eubodonida</taxon>
        <taxon>Bodonidae</taxon>
        <taxon>Bodo</taxon>
    </lineage>
</organism>
<dbReference type="EMBL" id="CYKH01001328">
    <property type="protein sequence ID" value="CUG86541.1"/>
    <property type="molecule type" value="Genomic_DNA"/>
</dbReference>
<proteinExistence type="predicted"/>
<reference evidence="3" key="1">
    <citation type="submission" date="2015-09" db="EMBL/GenBank/DDBJ databases">
        <authorList>
            <consortium name="Pathogen Informatics"/>
        </authorList>
    </citation>
    <scope>NUCLEOTIDE SEQUENCE [LARGE SCALE GENOMIC DNA]</scope>
    <source>
        <strain evidence="3">Lake Konstanz</strain>
    </source>
</reference>
<feature type="region of interest" description="Disordered" evidence="1">
    <location>
        <begin position="1"/>
        <end position="69"/>
    </location>
</feature>
<evidence type="ECO:0000313" key="3">
    <source>
        <dbReference type="Proteomes" id="UP000051952"/>
    </source>
</evidence>
<dbReference type="AlphaFoldDB" id="A0A0S4J9F3"/>
<protein>
    <recommendedName>
        <fullName evidence="4">C3H1-type domain-containing protein</fullName>
    </recommendedName>
</protein>
<feature type="compositionally biased region" description="Low complexity" evidence="1">
    <location>
        <begin position="556"/>
        <end position="566"/>
    </location>
</feature>
<feature type="region of interest" description="Disordered" evidence="1">
    <location>
        <begin position="484"/>
        <end position="566"/>
    </location>
</feature>
<feature type="compositionally biased region" description="Low complexity" evidence="1">
    <location>
        <begin position="510"/>
        <end position="529"/>
    </location>
</feature>
<keyword evidence="3" id="KW-1185">Reference proteome</keyword>
<name>A0A0S4J9F3_BODSA</name>
<evidence type="ECO:0000256" key="1">
    <source>
        <dbReference type="SAM" id="MobiDB-lite"/>
    </source>
</evidence>
<dbReference type="Proteomes" id="UP000051952">
    <property type="component" value="Unassembled WGS sequence"/>
</dbReference>
<evidence type="ECO:0000313" key="2">
    <source>
        <dbReference type="EMBL" id="CUG86541.1"/>
    </source>
</evidence>
<evidence type="ECO:0008006" key="4">
    <source>
        <dbReference type="Google" id="ProtNLM"/>
    </source>
</evidence>
<feature type="compositionally biased region" description="Polar residues" evidence="1">
    <location>
        <begin position="485"/>
        <end position="496"/>
    </location>
</feature>
<feature type="region of interest" description="Disordered" evidence="1">
    <location>
        <begin position="276"/>
        <end position="300"/>
    </location>
</feature>
<feature type="compositionally biased region" description="Polar residues" evidence="1">
    <location>
        <begin position="25"/>
        <end position="43"/>
    </location>
</feature>
<feature type="region of interest" description="Disordered" evidence="1">
    <location>
        <begin position="460"/>
        <end position="479"/>
    </location>
</feature>
<accession>A0A0S4J9F3</accession>
<sequence>MQPAFGQTSPQPQQQQAYNAVHASISGSTSPLHHTATSPHNGQTSSSSNNLSRRTSNGGQRYYSRDVASEPPTPIAIVKDVSDLDPHDPHCRFYILEQDLEPTEGWHTRQHKSQLRICFMHSFGKCLGRYQNDPATCHQVHVKQSVIEGLRSRYHHPVRRFFSRTIKARLQPELLSVISQVARKDLTLQYLEYLAHDVRETEGLHRYEQSYRAWLAAPGGFHHAFHETSVPQCTDFVLRGACALERQCPGVHAHLCRAQVRDAIVMGALRTISAPFDHTSGTASPSHDHEGSRRVSPTVSPRNYRAQGILSGQVSPVQQQTTPQHLQQHHQQQPQYHFQAVQQPPTLHAISGGAPTYVQLPAHPGAQFSSLPPGATYVQATTSPNHFDNGAPQYIPISPQGQQQGQPMYVVVLPQQQPNQGGGNGSGPTSTTASPQQLHLQPASAYQNTTTTLLLPQYNPASLESSHRSNGPPDDFQVRLDLGTLSGQTSPHSFIANTGGGDLFGPAHRSQSPNPHYQQQPQQLPSPQHHQPHHQIFPMSLSTAPPGSLWAPPPGAAAIPQQQQQPQTFVPSVYRVDQSSGYLVLEQHGQ</sequence>
<gene>
    <name evidence="2" type="ORF">BSAL_93650</name>
</gene>
<feature type="compositionally biased region" description="Low complexity" evidence="1">
    <location>
        <begin position="44"/>
        <end position="57"/>
    </location>
</feature>
<feature type="compositionally biased region" description="Low complexity" evidence="1">
    <location>
        <begin position="427"/>
        <end position="437"/>
    </location>
</feature>
<dbReference type="VEuPathDB" id="TriTrypDB:BSAL_93650"/>
<feature type="region of interest" description="Disordered" evidence="1">
    <location>
        <begin position="415"/>
        <end position="439"/>
    </location>
</feature>